<proteinExistence type="predicted"/>
<dbReference type="EMBL" id="JAHRIN010025722">
    <property type="protein sequence ID" value="MEQ2200112.1"/>
    <property type="molecule type" value="Genomic_DNA"/>
</dbReference>
<reference evidence="1 2" key="1">
    <citation type="submission" date="2021-06" db="EMBL/GenBank/DDBJ databases">
        <authorList>
            <person name="Palmer J.M."/>
        </authorList>
    </citation>
    <scope>NUCLEOTIDE SEQUENCE [LARGE SCALE GENOMIC DNA]</scope>
    <source>
        <strain evidence="1 2">XC_2019</strain>
        <tissue evidence="1">Muscle</tissue>
    </source>
</reference>
<accession>A0ABV0QX96</accession>
<evidence type="ECO:0000313" key="1">
    <source>
        <dbReference type="EMBL" id="MEQ2200112.1"/>
    </source>
</evidence>
<comment type="caution">
    <text evidence="1">The sequence shown here is derived from an EMBL/GenBank/DDBJ whole genome shotgun (WGS) entry which is preliminary data.</text>
</comment>
<keyword evidence="2" id="KW-1185">Reference proteome</keyword>
<organism evidence="1 2">
    <name type="scientific">Xenoophorus captivus</name>
    <dbReference type="NCBI Taxonomy" id="1517983"/>
    <lineage>
        <taxon>Eukaryota</taxon>
        <taxon>Metazoa</taxon>
        <taxon>Chordata</taxon>
        <taxon>Craniata</taxon>
        <taxon>Vertebrata</taxon>
        <taxon>Euteleostomi</taxon>
        <taxon>Actinopterygii</taxon>
        <taxon>Neopterygii</taxon>
        <taxon>Teleostei</taxon>
        <taxon>Neoteleostei</taxon>
        <taxon>Acanthomorphata</taxon>
        <taxon>Ovalentaria</taxon>
        <taxon>Atherinomorphae</taxon>
        <taxon>Cyprinodontiformes</taxon>
        <taxon>Goodeidae</taxon>
        <taxon>Xenoophorus</taxon>
    </lineage>
</organism>
<dbReference type="Proteomes" id="UP001434883">
    <property type="component" value="Unassembled WGS sequence"/>
</dbReference>
<protein>
    <submittedName>
        <fullName evidence="1">Uncharacterized protein</fullName>
    </submittedName>
</protein>
<sequence>MRYICMSFSQALLVEYLIHRRGSSSVLTIIQQDLEEYFRPLGATESLSFASCEPSLCDVLGLFPIVCDLSALINLSPRGCSAACSLICLVSLVEWRRLISYSSLGMVWLARSVLRGPDSKTVLDQSCRKLISGPVYGGAPEGRRGILLDVLHTDARKQITGVQNSENKSLVRTLRRKESKEMSLITPNFRPVGKAAKTSTSCEKNCRQILFSTLSDTVSQLLCFVYGRVEFIQTLLWYLVNSHKLVWHLPLLNGL</sequence>
<gene>
    <name evidence="1" type="ORF">XENOCAPTIV_022872</name>
</gene>
<evidence type="ECO:0000313" key="2">
    <source>
        <dbReference type="Proteomes" id="UP001434883"/>
    </source>
</evidence>
<name>A0ABV0QX96_9TELE</name>